<gene>
    <name evidence="15 19" type="primary">trmD</name>
    <name evidence="19" type="ORF">WEOB_342</name>
</gene>
<organism evidence="19 20">
    <name type="scientific">Candidatus Westeberhardia cardiocondylae</name>
    <dbReference type="NCBI Taxonomy" id="1594731"/>
    <lineage>
        <taxon>Bacteria</taxon>
        <taxon>Pseudomonadati</taxon>
        <taxon>Pseudomonadota</taxon>
        <taxon>Gammaproteobacteria</taxon>
        <taxon>Enterobacterales</taxon>
        <taxon>Enterobacteriaceae</taxon>
        <taxon>ant endosymbionts</taxon>
        <taxon>Candidatus Westeberhardia</taxon>
    </lineage>
</organism>
<evidence type="ECO:0000313" key="19">
    <source>
        <dbReference type="EMBL" id="CEN32275.1"/>
    </source>
</evidence>
<dbReference type="InterPro" id="IPR023148">
    <property type="entry name" value="tRNA_m1G_MeTrfase_C_sf"/>
</dbReference>
<feature type="binding site" evidence="15 16">
    <location>
        <begin position="134"/>
        <end position="139"/>
    </location>
    <ligand>
        <name>S-adenosyl-L-methionine</name>
        <dbReference type="ChEBI" id="CHEBI:59789"/>
    </ligand>
</feature>
<comment type="catalytic activity">
    <reaction evidence="14 15 17">
        <text>guanosine(37) in tRNA + S-adenosyl-L-methionine = N(1)-methylguanosine(37) in tRNA + S-adenosyl-L-homocysteine + H(+)</text>
        <dbReference type="Rhea" id="RHEA:36899"/>
        <dbReference type="Rhea" id="RHEA-COMP:10145"/>
        <dbReference type="Rhea" id="RHEA-COMP:10147"/>
        <dbReference type="ChEBI" id="CHEBI:15378"/>
        <dbReference type="ChEBI" id="CHEBI:57856"/>
        <dbReference type="ChEBI" id="CHEBI:59789"/>
        <dbReference type="ChEBI" id="CHEBI:73542"/>
        <dbReference type="ChEBI" id="CHEBI:74269"/>
        <dbReference type="EC" id="2.1.1.228"/>
    </reaction>
</comment>
<evidence type="ECO:0000256" key="1">
    <source>
        <dbReference type="ARBA" id="ARBA00002634"/>
    </source>
</evidence>
<dbReference type="SUPFAM" id="SSF75217">
    <property type="entry name" value="alpha/beta knot"/>
    <property type="match status" value="1"/>
</dbReference>
<dbReference type="GO" id="GO:0002939">
    <property type="term" value="P:tRNA N1-guanine methylation"/>
    <property type="evidence" value="ECO:0007669"/>
    <property type="project" value="TreeGrafter"/>
</dbReference>
<evidence type="ECO:0000256" key="15">
    <source>
        <dbReference type="HAMAP-Rule" id="MF_00605"/>
    </source>
</evidence>
<dbReference type="HAMAP" id="MF_00605">
    <property type="entry name" value="TrmD"/>
    <property type="match status" value="1"/>
</dbReference>
<keyword evidence="11 15" id="KW-0819">tRNA processing</keyword>
<dbReference type="AlphaFoldDB" id="A0A0H5BWY9"/>
<dbReference type="InterPro" id="IPR029028">
    <property type="entry name" value="Alpha/beta_knot_MTases"/>
</dbReference>
<evidence type="ECO:0000256" key="2">
    <source>
        <dbReference type="ARBA" id="ARBA00004496"/>
    </source>
</evidence>
<evidence type="ECO:0000256" key="12">
    <source>
        <dbReference type="ARBA" id="ARBA00029736"/>
    </source>
</evidence>
<feature type="binding site" evidence="15 16">
    <location>
        <position position="114"/>
    </location>
    <ligand>
        <name>S-adenosyl-L-methionine</name>
        <dbReference type="ChEBI" id="CHEBI:59789"/>
    </ligand>
</feature>
<dbReference type="FunFam" id="3.40.1280.10:FF:000001">
    <property type="entry name" value="tRNA (guanine-N(1)-)-methyltransferase"/>
    <property type="match status" value="1"/>
</dbReference>
<keyword evidence="10 15" id="KW-0949">S-adenosyl-L-methionine</keyword>
<keyword evidence="8 15" id="KW-0489">Methyltransferase</keyword>
<dbReference type="NCBIfam" id="TIGR00088">
    <property type="entry name" value="trmD"/>
    <property type="match status" value="1"/>
</dbReference>
<dbReference type="PANTHER" id="PTHR46417">
    <property type="entry name" value="TRNA (GUANINE-N(1)-)-METHYLTRANSFERASE"/>
    <property type="match status" value="1"/>
</dbReference>
<dbReference type="InterPro" id="IPR029026">
    <property type="entry name" value="tRNA_m1G_MTases_N"/>
</dbReference>
<dbReference type="Gene3D" id="1.10.1270.20">
    <property type="entry name" value="tRNA(m1g37)methyltransferase, domain 2"/>
    <property type="match status" value="1"/>
</dbReference>
<evidence type="ECO:0000256" key="5">
    <source>
        <dbReference type="ARBA" id="ARBA00012807"/>
    </source>
</evidence>
<dbReference type="PANTHER" id="PTHR46417:SF1">
    <property type="entry name" value="TRNA (GUANINE-N(1)-)-METHYLTRANSFERASE"/>
    <property type="match status" value="1"/>
</dbReference>
<comment type="function">
    <text evidence="1 15 17">Specifically methylates guanosine-37 in various tRNAs.</text>
</comment>
<comment type="similarity">
    <text evidence="3 15 17">Belongs to the RNA methyltransferase TrmD family.</text>
</comment>
<dbReference type="NCBIfam" id="NF000648">
    <property type="entry name" value="PRK00026.1"/>
    <property type="match status" value="1"/>
</dbReference>
<evidence type="ECO:0000256" key="6">
    <source>
        <dbReference type="ARBA" id="ARBA00014679"/>
    </source>
</evidence>
<dbReference type="STRING" id="1594731.WEOB_342"/>
<evidence type="ECO:0000256" key="9">
    <source>
        <dbReference type="ARBA" id="ARBA00022679"/>
    </source>
</evidence>
<evidence type="ECO:0000256" key="16">
    <source>
        <dbReference type="PIRSR" id="PIRSR000386-1"/>
    </source>
</evidence>
<name>A0A0H5BWY9_9ENTR</name>
<proteinExistence type="inferred from homology"/>
<dbReference type="EC" id="2.1.1.228" evidence="5 15"/>
<dbReference type="EMBL" id="LN774881">
    <property type="protein sequence ID" value="CEN32275.1"/>
    <property type="molecule type" value="Genomic_DNA"/>
</dbReference>
<dbReference type="GO" id="GO:0052906">
    <property type="term" value="F:tRNA (guanine(37)-N1)-methyltransferase activity"/>
    <property type="evidence" value="ECO:0007669"/>
    <property type="project" value="UniProtKB-UniRule"/>
</dbReference>
<sequence>MWIGVITLFPDMFHAITDYGVVGRAVKNGFLKIHFWNPRDFTNDKHFITDDRIYGGGSGMLMLAKPLQEAIFAAKNIMGKNNIKVIYLSPQGRKLDHKGAMELSCNEKMILLCGRYKGIDERLILTEVNEEWSVGDYVLSGGELAAMTLIDVIARFIPGVLNNFCSLFEDSFSNGLLSFPCYTRPRYFNNIGVPLVLLSGNHVKIYRWRLKQSLIRTWKRRPEILKKMFLTEEQNLLLCQIKKKYCKNYV</sequence>
<evidence type="ECO:0000256" key="3">
    <source>
        <dbReference type="ARBA" id="ARBA00007630"/>
    </source>
</evidence>
<dbReference type="InterPro" id="IPR002649">
    <property type="entry name" value="tRNA_m1G_MeTrfase_TrmD"/>
</dbReference>
<evidence type="ECO:0000313" key="20">
    <source>
        <dbReference type="Proteomes" id="UP000242753"/>
    </source>
</evidence>
<dbReference type="Gene3D" id="3.40.1280.10">
    <property type="match status" value="1"/>
</dbReference>
<dbReference type="Pfam" id="PF01746">
    <property type="entry name" value="tRNA_m1G_MT"/>
    <property type="match status" value="1"/>
</dbReference>
<dbReference type="GO" id="GO:0005829">
    <property type="term" value="C:cytosol"/>
    <property type="evidence" value="ECO:0007669"/>
    <property type="project" value="TreeGrafter"/>
</dbReference>
<accession>A0A0H5BWY9</accession>
<reference evidence="20" key="1">
    <citation type="submission" date="2015-01" db="EMBL/GenBank/DDBJ databases">
        <authorList>
            <person name="Manzano-Marin A."/>
            <person name="Manzano-Marin A."/>
        </authorList>
    </citation>
    <scope>NUCLEOTIDE SEQUENCE [LARGE SCALE GENOMIC DNA]</scope>
    <source>
        <strain evidence="20">obscurior</strain>
    </source>
</reference>
<evidence type="ECO:0000256" key="14">
    <source>
        <dbReference type="ARBA" id="ARBA00047783"/>
    </source>
</evidence>
<dbReference type="KEGG" id="wca:WEOB_342"/>
<evidence type="ECO:0000256" key="13">
    <source>
        <dbReference type="ARBA" id="ARBA00033392"/>
    </source>
</evidence>
<dbReference type="InterPro" id="IPR016009">
    <property type="entry name" value="tRNA_MeTrfase_TRMD/TRM10"/>
</dbReference>
<dbReference type="RefSeq" id="WP_281263818.1">
    <property type="nucleotide sequence ID" value="NZ_LN774881.1"/>
</dbReference>
<dbReference type="PIRSF" id="PIRSF000386">
    <property type="entry name" value="tRNA_mtase"/>
    <property type="match status" value="1"/>
</dbReference>
<evidence type="ECO:0000256" key="17">
    <source>
        <dbReference type="RuleBase" id="RU003464"/>
    </source>
</evidence>
<feature type="domain" description="tRNA methyltransferase TRMD/TRM10-type" evidence="18">
    <location>
        <begin position="1"/>
        <end position="227"/>
    </location>
</feature>
<evidence type="ECO:0000256" key="4">
    <source>
        <dbReference type="ARBA" id="ARBA00011738"/>
    </source>
</evidence>
<keyword evidence="20" id="KW-1185">Reference proteome</keyword>
<evidence type="ECO:0000259" key="18">
    <source>
        <dbReference type="Pfam" id="PF01746"/>
    </source>
</evidence>
<dbReference type="Proteomes" id="UP000242753">
    <property type="component" value="Chromosome I"/>
</dbReference>
<evidence type="ECO:0000256" key="8">
    <source>
        <dbReference type="ARBA" id="ARBA00022603"/>
    </source>
</evidence>
<dbReference type="CDD" id="cd18080">
    <property type="entry name" value="TrmD-like"/>
    <property type="match status" value="1"/>
</dbReference>
<dbReference type="PATRIC" id="fig|1594731.3.peg.323"/>
<evidence type="ECO:0000256" key="11">
    <source>
        <dbReference type="ARBA" id="ARBA00022694"/>
    </source>
</evidence>
<evidence type="ECO:0000256" key="10">
    <source>
        <dbReference type="ARBA" id="ARBA00022691"/>
    </source>
</evidence>
<keyword evidence="9 15" id="KW-0808">Transferase</keyword>
<comment type="subcellular location">
    <subcellularLocation>
        <location evidence="2 15 17">Cytoplasm</location>
    </subcellularLocation>
</comment>
<comment type="subunit">
    <text evidence="4 15 17">Homodimer.</text>
</comment>
<evidence type="ECO:0000256" key="7">
    <source>
        <dbReference type="ARBA" id="ARBA00022490"/>
    </source>
</evidence>
<dbReference type="FunFam" id="1.10.1270.20:FF:000001">
    <property type="entry name" value="tRNA (guanine-N(1)-)-methyltransferase"/>
    <property type="match status" value="1"/>
</dbReference>
<keyword evidence="7 15" id="KW-0963">Cytoplasm</keyword>
<protein>
    <recommendedName>
        <fullName evidence="6 15">tRNA (guanine-N(1)-)-methyltransferase</fullName>
        <ecNumber evidence="5 15">2.1.1.228</ecNumber>
    </recommendedName>
    <alternativeName>
        <fullName evidence="12 15">M1G-methyltransferase</fullName>
    </alternativeName>
    <alternativeName>
        <fullName evidence="13 15">tRNA [GM37] methyltransferase</fullName>
    </alternativeName>
</protein>